<sequence length="303" mass="33780">MARTTSRRAGSDIGADGRISEELVAAYRVDGFVRVRGVLAPGQVERFRAGAEAFLAAHRTESLEKQGVFRQLVNVWQRDEVLRELTFDARLGRIAEQLAGFPLRLWHDQMLVKEPHNNAATEFHQDRPYWPHEGDRLALSVWTALVDVPPERGCMTFLPGTQNRAGLRAQDLHREEDLFELDPSLRWLPRVTVPLQAGDCTFHSGRTAHMALPNRTDRARLAHVTIYMDEATRFNGGHHVVTDPLGLAPGDRLDGATFPRPWARTSSHPDGNTPSDTEPTANTRPTPAMPPPDSPSNTTKDIA</sequence>
<dbReference type="Pfam" id="PF05721">
    <property type="entry name" value="PhyH"/>
    <property type="match status" value="1"/>
</dbReference>
<feature type="compositionally biased region" description="Polar residues" evidence="1">
    <location>
        <begin position="264"/>
        <end position="278"/>
    </location>
</feature>
<comment type="caution">
    <text evidence="2">The sequence shown here is derived from an EMBL/GenBank/DDBJ whole genome shotgun (WGS) entry which is preliminary data.</text>
</comment>
<evidence type="ECO:0000313" key="3">
    <source>
        <dbReference type="Proteomes" id="UP001551482"/>
    </source>
</evidence>
<evidence type="ECO:0000256" key="1">
    <source>
        <dbReference type="SAM" id="MobiDB-lite"/>
    </source>
</evidence>
<gene>
    <name evidence="2" type="ORF">AB0C36_22885</name>
</gene>
<dbReference type="EMBL" id="JBEZFP010000061">
    <property type="protein sequence ID" value="MEU8136342.1"/>
    <property type="molecule type" value="Genomic_DNA"/>
</dbReference>
<dbReference type="GO" id="GO:0051213">
    <property type="term" value="F:dioxygenase activity"/>
    <property type="evidence" value="ECO:0007669"/>
    <property type="project" value="UniProtKB-KW"/>
</dbReference>
<dbReference type="Proteomes" id="UP001551482">
    <property type="component" value="Unassembled WGS sequence"/>
</dbReference>
<keyword evidence="2" id="KW-0560">Oxidoreductase</keyword>
<accession>A0ABV3DMA2</accession>
<keyword evidence="3" id="KW-1185">Reference proteome</keyword>
<reference evidence="2 3" key="1">
    <citation type="submission" date="2024-06" db="EMBL/GenBank/DDBJ databases">
        <title>The Natural Products Discovery Center: Release of the First 8490 Sequenced Strains for Exploring Actinobacteria Biosynthetic Diversity.</title>
        <authorList>
            <person name="Kalkreuter E."/>
            <person name="Kautsar S.A."/>
            <person name="Yang D."/>
            <person name="Bader C.D."/>
            <person name="Teijaro C.N."/>
            <person name="Fluegel L."/>
            <person name="Davis C.M."/>
            <person name="Simpson J.R."/>
            <person name="Lauterbach L."/>
            <person name="Steele A.D."/>
            <person name="Gui C."/>
            <person name="Meng S."/>
            <person name="Li G."/>
            <person name="Viehrig K."/>
            <person name="Ye F."/>
            <person name="Su P."/>
            <person name="Kiefer A.F."/>
            <person name="Nichols A."/>
            <person name="Cepeda A.J."/>
            <person name="Yan W."/>
            <person name="Fan B."/>
            <person name="Jiang Y."/>
            <person name="Adhikari A."/>
            <person name="Zheng C.-J."/>
            <person name="Schuster L."/>
            <person name="Cowan T.M."/>
            <person name="Smanski M.J."/>
            <person name="Chevrette M.G."/>
            <person name="De Carvalho L.P.S."/>
            <person name="Shen B."/>
        </authorList>
    </citation>
    <scope>NUCLEOTIDE SEQUENCE [LARGE SCALE GENOMIC DNA]</scope>
    <source>
        <strain evidence="2 3">NPDC048946</strain>
    </source>
</reference>
<feature type="region of interest" description="Disordered" evidence="1">
    <location>
        <begin position="251"/>
        <end position="303"/>
    </location>
</feature>
<dbReference type="PANTHER" id="PTHR20883:SF48">
    <property type="entry name" value="ECTOINE DIOXYGENASE"/>
    <property type="match status" value="1"/>
</dbReference>
<dbReference type="InterPro" id="IPR008775">
    <property type="entry name" value="Phytyl_CoA_dOase-like"/>
</dbReference>
<dbReference type="Gene3D" id="2.60.120.620">
    <property type="entry name" value="q2cbj1_9rhob like domain"/>
    <property type="match status" value="1"/>
</dbReference>
<proteinExistence type="predicted"/>
<dbReference type="SUPFAM" id="SSF51197">
    <property type="entry name" value="Clavaminate synthase-like"/>
    <property type="match status" value="1"/>
</dbReference>
<name>A0ABV3DMA2_9ACTN</name>
<evidence type="ECO:0000313" key="2">
    <source>
        <dbReference type="EMBL" id="MEU8136342.1"/>
    </source>
</evidence>
<protein>
    <submittedName>
        <fullName evidence="2">Phytanoyl-CoA dioxygenase family protein</fullName>
    </submittedName>
</protein>
<dbReference type="PANTHER" id="PTHR20883">
    <property type="entry name" value="PHYTANOYL-COA DIOXYGENASE DOMAIN CONTAINING 1"/>
    <property type="match status" value="1"/>
</dbReference>
<organism evidence="2 3">
    <name type="scientific">Streptodolium elevatio</name>
    <dbReference type="NCBI Taxonomy" id="3157996"/>
    <lineage>
        <taxon>Bacteria</taxon>
        <taxon>Bacillati</taxon>
        <taxon>Actinomycetota</taxon>
        <taxon>Actinomycetes</taxon>
        <taxon>Kitasatosporales</taxon>
        <taxon>Streptomycetaceae</taxon>
        <taxon>Streptodolium</taxon>
    </lineage>
</organism>
<keyword evidence="2" id="KW-0223">Dioxygenase</keyword>
<dbReference type="RefSeq" id="WP_358356786.1">
    <property type="nucleotide sequence ID" value="NZ_JBEZFP010000061.1"/>
</dbReference>